<evidence type="ECO:0000313" key="2">
    <source>
        <dbReference type="EMBL" id="MRH01335.1"/>
    </source>
</evidence>
<gene>
    <name evidence="2" type="ORF">GIY21_13660</name>
    <name evidence="3" type="ORF">GIY22_13575</name>
</gene>
<dbReference type="EMBL" id="WJPM01000011">
    <property type="protein sequence ID" value="MRH75650.1"/>
    <property type="molecule type" value="Genomic_DNA"/>
</dbReference>
<evidence type="ECO:0000313" key="5">
    <source>
        <dbReference type="Proteomes" id="UP000439314"/>
    </source>
</evidence>
<dbReference type="Proteomes" id="UP000439314">
    <property type="component" value="Unassembled WGS sequence"/>
</dbReference>
<reference evidence="3" key="2">
    <citation type="journal article" date="2020" name="Plant Dis.">
        <title>A Grain Rot of Rice in Iran Caused by a Xanthomonas Strain Closely Related to X. sacchari.</title>
        <authorList>
            <person name="Mirghasempour S.A."/>
            <person name="Huang S."/>
            <person name="Studholme D.J."/>
            <person name="Brady C.L."/>
        </authorList>
    </citation>
    <scope>NUCLEOTIDE SEQUENCE</scope>
    <source>
        <strain evidence="3">SAM114</strain>
    </source>
</reference>
<dbReference type="AlphaFoldDB" id="A0A6N7QGH9"/>
<reference evidence="4 5" key="1">
    <citation type="submission" date="2019-11" db="EMBL/GenBank/DDBJ databases">
        <title>First report of rice panicle blight caused by Xanthomonas sp. in Iran.</title>
        <authorList>
            <person name="Mirghasempour S.A."/>
            <person name="Huang S."/>
            <person name="Brady C.L."/>
            <person name="Studholme D.J."/>
        </authorList>
    </citation>
    <scope>NUCLEOTIDE SEQUENCE [LARGE SCALE GENOMIC DNA]</scope>
    <source>
        <strain evidence="2 5">ASD011</strain>
        <strain evidence="4">SAM114</strain>
    </source>
</reference>
<sequence>MSARAAPALPEPPVSPPAANDAQAASGYAVPLLEAVAQALAARAAAPDVGAALVQELERIQYALQARDPRRIRRDSSLLGRLLGRDLERQAEAETLQAQLGVVLLRADAHAQALRHAGQAYAESAGVAEAGVAALERWIAAAPTPDPALAQAWNQRLDHLRRLAAAWRLEAAQWRLLQQQGEDLLQRYRNIRDVLLPAWRQAAVTPQAAQGRDHVARAAQAQQHILAELQAMRARLR</sequence>
<proteinExistence type="predicted"/>
<dbReference type="RefSeq" id="WP_150409861.1">
    <property type="nucleotide sequence ID" value="NZ_CP189890.1"/>
</dbReference>
<dbReference type="Proteomes" id="UP000437931">
    <property type="component" value="Unassembled WGS sequence"/>
</dbReference>
<organism evidence="2 5">
    <name type="scientific">Xanthomonas sontii</name>
    <dbReference type="NCBI Taxonomy" id="2650745"/>
    <lineage>
        <taxon>Bacteria</taxon>
        <taxon>Pseudomonadati</taxon>
        <taxon>Pseudomonadota</taxon>
        <taxon>Gammaproteobacteria</taxon>
        <taxon>Lysobacterales</taxon>
        <taxon>Lysobacteraceae</taxon>
        <taxon>Xanthomonas</taxon>
    </lineage>
</organism>
<accession>A0A6N7QGH9</accession>
<feature type="region of interest" description="Disordered" evidence="1">
    <location>
        <begin position="1"/>
        <end position="22"/>
    </location>
</feature>
<evidence type="ECO:0000256" key="1">
    <source>
        <dbReference type="SAM" id="MobiDB-lite"/>
    </source>
</evidence>
<name>A0A6N7QGH9_9XANT</name>
<protein>
    <submittedName>
        <fullName evidence="2">Uncharacterized protein</fullName>
    </submittedName>
</protein>
<evidence type="ECO:0000313" key="3">
    <source>
        <dbReference type="EMBL" id="MRH75650.1"/>
    </source>
</evidence>
<comment type="caution">
    <text evidence="2">The sequence shown here is derived from an EMBL/GenBank/DDBJ whole genome shotgun (WGS) entry which is preliminary data.</text>
</comment>
<keyword evidence="4" id="KW-1185">Reference proteome</keyword>
<evidence type="ECO:0000313" key="4">
    <source>
        <dbReference type="Proteomes" id="UP000437931"/>
    </source>
</evidence>
<dbReference type="EMBL" id="WJPN01000011">
    <property type="protein sequence ID" value="MRH01335.1"/>
    <property type="molecule type" value="Genomic_DNA"/>
</dbReference>